<evidence type="ECO:0000313" key="1">
    <source>
        <dbReference type="EMBL" id="CAG7651658.1"/>
    </source>
</evidence>
<organism evidence="1 2">
    <name type="scientific">Paenibacillus allorhizosphaerae</name>
    <dbReference type="NCBI Taxonomy" id="2849866"/>
    <lineage>
        <taxon>Bacteria</taxon>
        <taxon>Bacillati</taxon>
        <taxon>Bacillota</taxon>
        <taxon>Bacilli</taxon>
        <taxon>Bacillales</taxon>
        <taxon>Paenibacillaceae</taxon>
        <taxon>Paenibacillus</taxon>
    </lineage>
</organism>
<name>A0ABN7TU46_9BACL</name>
<dbReference type="RefSeq" id="WP_218101268.1">
    <property type="nucleotide sequence ID" value="NZ_CAJVCE010000016.1"/>
</dbReference>
<dbReference type="Pfam" id="PF02810">
    <property type="entry name" value="SEC-C"/>
    <property type="match status" value="1"/>
</dbReference>
<sequence>MNKNISRNDPCPCGSGKKYKNCHLNATDTPTWRDIAQGIAFNHPNSDEIMQTFCAMMDDFRVRPIAGGCHLLSGILHVLLKEQGIDSDLCIGEVRHPSGAAFDHSWVEIAGKAFDVAIQQTDNGERHAAVFAGIDLDTGKPSKFNYRHKSKGLDFIGRNALETPLAAYMNGAPRQFGKWGGIESIAKRIGLSVNINTLQMKYQGVQRRFVQP</sequence>
<evidence type="ECO:0008006" key="3">
    <source>
        <dbReference type="Google" id="ProtNLM"/>
    </source>
</evidence>
<keyword evidence="2" id="KW-1185">Reference proteome</keyword>
<dbReference type="InterPro" id="IPR004027">
    <property type="entry name" value="SEC_C_motif"/>
</dbReference>
<accession>A0ABN7TU46</accession>
<comment type="caution">
    <text evidence="1">The sequence shown here is derived from an EMBL/GenBank/DDBJ whole genome shotgun (WGS) entry which is preliminary data.</text>
</comment>
<gene>
    <name evidence="1" type="ORF">PAECIP111802_05019</name>
</gene>
<proteinExistence type="predicted"/>
<protein>
    <recommendedName>
        <fullName evidence="3">SEC-C domain-containing protein</fullName>
    </recommendedName>
</protein>
<dbReference type="Proteomes" id="UP000730618">
    <property type="component" value="Unassembled WGS sequence"/>
</dbReference>
<reference evidence="1 2" key="1">
    <citation type="submission" date="2021-06" db="EMBL/GenBank/DDBJ databases">
        <authorList>
            <person name="Criscuolo A."/>
        </authorList>
    </citation>
    <scope>NUCLEOTIDE SEQUENCE [LARGE SCALE GENOMIC DNA]</scope>
    <source>
        <strain evidence="2">CIP 111802</strain>
    </source>
</reference>
<evidence type="ECO:0000313" key="2">
    <source>
        <dbReference type="Proteomes" id="UP000730618"/>
    </source>
</evidence>
<dbReference type="EMBL" id="CAJVCE010000016">
    <property type="protein sequence ID" value="CAG7651658.1"/>
    <property type="molecule type" value="Genomic_DNA"/>
</dbReference>